<feature type="transmembrane region" description="Helical" evidence="1">
    <location>
        <begin position="48"/>
        <end position="68"/>
    </location>
</feature>
<organism evidence="2 3">
    <name type="scientific">Micromonospora siamensis</name>
    <dbReference type="NCBI Taxonomy" id="299152"/>
    <lineage>
        <taxon>Bacteria</taxon>
        <taxon>Bacillati</taxon>
        <taxon>Actinomycetota</taxon>
        <taxon>Actinomycetes</taxon>
        <taxon>Micromonosporales</taxon>
        <taxon>Micromonosporaceae</taxon>
        <taxon>Micromonospora</taxon>
    </lineage>
</organism>
<dbReference type="Proteomes" id="UP000198210">
    <property type="component" value="Chromosome I"/>
</dbReference>
<reference evidence="2 3" key="1">
    <citation type="submission" date="2016-06" db="EMBL/GenBank/DDBJ databases">
        <authorList>
            <person name="Kjaerup R.B."/>
            <person name="Dalgaard T.S."/>
            <person name="Juul-Madsen H.R."/>
        </authorList>
    </citation>
    <scope>NUCLEOTIDE SEQUENCE [LARGE SCALE GENOMIC DNA]</scope>
    <source>
        <strain evidence="2 3">DSM 45097</strain>
    </source>
</reference>
<dbReference type="EMBL" id="LT607751">
    <property type="protein sequence ID" value="SCG40043.1"/>
    <property type="molecule type" value="Genomic_DNA"/>
</dbReference>
<evidence type="ECO:0000313" key="3">
    <source>
        <dbReference type="Proteomes" id="UP000198210"/>
    </source>
</evidence>
<dbReference type="AlphaFoldDB" id="A0A1C5H298"/>
<keyword evidence="1" id="KW-0472">Membrane</keyword>
<keyword evidence="1" id="KW-0812">Transmembrane</keyword>
<sequence length="329" mass="34465">MNDLTTLAELGATLDPPTGTPPARLRHRVLTQATRPSRRTARITRPRLGWRTAAVGGLAAALTVGVLATQVVSFGDRAPVSTASAAGRILAGAADEARHRPALDVRDNQFVYVRSLTTAAAFSPRGAAGAQALDRTVWLSADGTRDGLIRNRPRTGAGATEEIPLPGCRDGVAIQHKYGRTERASCTATPGHRAGLPTSADEMLAYLRRAGAGTRNPPDQQAFTAAGDLVREAYLPPESLAAVFEAVGEIPGVTVVGDVTDQAGRAGVALALTEVQGYRTELIFDRASHAYLGSRQVLVRDQDGLKAGDVLDSTAVLTVGVVDQVGQRP</sequence>
<dbReference type="RefSeq" id="WP_088969326.1">
    <property type="nucleotide sequence ID" value="NZ_JBHLYF010000044.1"/>
</dbReference>
<keyword evidence="1" id="KW-1133">Transmembrane helix</keyword>
<gene>
    <name evidence="2" type="ORF">GA0074704_0913</name>
</gene>
<accession>A0A1C5H298</accession>
<dbReference type="InterPro" id="IPR047789">
    <property type="entry name" value="CU044_5270-like"/>
</dbReference>
<evidence type="ECO:0000313" key="2">
    <source>
        <dbReference type="EMBL" id="SCG40043.1"/>
    </source>
</evidence>
<keyword evidence="3" id="KW-1185">Reference proteome</keyword>
<dbReference type="NCBIfam" id="NF038083">
    <property type="entry name" value="CU044_5270_fam"/>
    <property type="match status" value="1"/>
</dbReference>
<name>A0A1C5H298_9ACTN</name>
<protein>
    <recommendedName>
        <fullName evidence="4">CU044_5270 family protein</fullName>
    </recommendedName>
</protein>
<proteinExistence type="predicted"/>
<evidence type="ECO:0000256" key="1">
    <source>
        <dbReference type="SAM" id="Phobius"/>
    </source>
</evidence>
<evidence type="ECO:0008006" key="4">
    <source>
        <dbReference type="Google" id="ProtNLM"/>
    </source>
</evidence>